<feature type="compositionally biased region" description="Polar residues" evidence="6">
    <location>
        <begin position="29"/>
        <end position="46"/>
    </location>
</feature>
<evidence type="ECO:0000313" key="9">
    <source>
        <dbReference type="Proteomes" id="UP000266188"/>
    </source>
</evidence>
<protein>
    <submittedName>
        <fullName evidence="8">Transcription factor</fullName>
    </submittedName>
</protein>
<dbReference type="CDD" id="cd12148">
    <property type="entry name" value="fungal_TF_MHR"/>
    <property type="match status" value="1"/>
</dbReference>
<dbReference type="InterPro" id="IPR007219">
    <property type="entry name" value="XnlR_reg_dom"/>
</dbReference>
<dbReference type="EMBL" id="MVGC01000355">
    <property type="protein sequence ID" value="RJE19943.1"/>
    <property type="molecule type" value="Genomic_DNA"/>
</dbReference>
<dbReference type="SMART" id="SM00906">
    <property type="entry name" value="Fungal_trans"/>
    <property type="match status" value="1"/>
</dbReference>
<dbReference type="Proteomes" id="UP000266188">
    <property type="component" value="Unassembled WGS sequence"/>
</dbReference>
<dbReference type="PANTHER" id="PTHR47171:SF1">
    <property type="entry name" value="ZN(II)2CYS6 TRANSCRIPTION FACTOR (EUROFUNG)"/>
    <property type="match status" value="1"/>
</dbReference>
<feature type="compositionally biased region" description="Basic and acidic residues" evidence="6">
    <location>
        <begin position="539"/>
        <end position="548"/>
    </location>
</feature>
<keyword evidence="4" id="KW-0804">Transcription</keyword>
<accession>A0A3A2ZCC9</accession>
<feature type="compositionally biased region" description="Basic and acidic residues" evidence="6">
    <location>
        <begin position="48"/>
        <end position="57"/>
    </location>
</feature>
<organism evidence="8 9">
    <name type="scientific">Aspergillus sclerotialis</name>
    <dbReference type="NCBI Taxonomy" id="2070753"/>
    <lineage>
        <taxon>Eukaryota</taxon>
        <taxon>Fungi</taxon>
        <taxon>Dikarya</taxon>
        <taxon>Ascomycota</taxon>
        <taxon>Pezizomycotina</taxon>
        <taxon>Eurotiomycetes</taxon>
        <taxon>Eurotiomycetidae</taxon>
        <taxon>Eurotiales</taxon>
        <taxon>Aspergillaceae</taxon>
        <taxon>Aspergillus</taxon>
        <taxon>Aspergillus subgen. Polypaecilum</taxon>
    </lineage>
</organism>
<evidence type="ECO:0000259" key="7">
    <source>
        <dbReference type="SMART" id="SM00906"/>
    </source>
</evidence>
<feature type="compositionally biased region" description="Low complexity" evidence="6">
    <location>
        <begin position="14"/>
        <end position="28"/>
    </location>
</feature>
<gene>
    <name evidence="8" type="ORF">PHISCL_07724</name>
</gene>
<dbReference type="AlphaFoldDB" id="A0A3A2ZCC9"/>
<reference evidence="9" key="1">
    <citation type="submission" date="2017-02" db="EMBL/GenBank/DDBJ databases">
        <authorList>
            <person name="Tafer H."/>
            <person name="Lopandic K."/>
        </authorList>
    </citation>
    <scope>NUCLEOTIDE SEQUENCE [LARGE SCALE GENOMIC DNA]</scope>
    <source>
        <strain evidence="9">CBS 366.77</strain>
    </source>
</reference>
<feature type="region of interest" description="Disordered" evidence="6">
    <location>
        <begin position="537"/>
        <end position="564"/>
    </location>
</feature>
<keyword evidence="1" id="KW-0862">Zinc</keyword>
<evidence type="ECO:0000256" key="2">
    <source>
        <dbReference type="ARBA" id="ARBA00023015"/>
    </source>
</evidence>
<feature type="region of interest" description="Disordered" evidence="6">
    <location>
        <begin position="1"/>
        <end position="77"/>
    </location>
</feature>
<keyword evidence="2" id="KW-0805">Transcription regulation</keyword>
<evidence type="ECO:0000256" key="6">
    <source>
        <dbReference type="SAM" id="MobiDB-lite"/>
    </source>
</evidence>
<evidence type="ECO:0000256" key="4">
    <source>
        <dbReference type="ARBA" id="ARBA00023163"/>
    </source>
</evidence>
<evidence type="ECO:0000313" key="8">
    <source>
        <dbReference type="EMBL" id="RJE19943.1"/>
    </source>
</evidence>
<evidence type="ECO:0000256" key="5">
    <source>
        <dbReference type="ARBA" id="ARBA00023242"/>
    </source>
</evidence>
<evidence type="ECO:0000256" key="1">
    <source>
        <dbReference type="ARBA" id="ARBA00022833"/>
    </source>
</evidence>
<name>A0A3A2ZCC9_9EURO</name>
<dbReference type="OrthoDB" id="5121955at2759"/>
<dbReference type="GO" id="GO:0006351">
    <property type="term" value="P:DNA-templated transcription"/>
    <property type="evidence" value="ECO:0007669"/>
    <property type="project" value="InterPro"/>
</dbReference>
<dbReference type="STRING" id="2070753.A0A3A2ZCC9"/>
<keyword evidence="9" id="KW-1185">Reference proteome</keyword>
<dbReference type="Pfam" id="PF04082">
    <property type="entry name" value="Fungal_trans"/>
    <property type="match status" value="1"/>
</dbReference>
<keyword evidence="3" id="KW-0238">DNA-binding</keyword>
<sequence length="619" mass="69423">MFRHRKVRTHRVGSEQSQTSPTVSTTTPNAAQSRSGHPIVNSNNAEEVTERSTEINRNRSPQTSPSAPFPVAEPGGRVPYVTDSSNLNYIIRELGNPFQNTADTRTIYDHLHRATVSRLDNPTIQHIESLHSSNLSRLKDEGALDLPSKEIGRALVDIFFEYVLHCYPILNCSEFLESFEADKVSLLLLNAIYLTAAMYCPDSVIADCGFASRHIASLTFYHRAKSLYDAGYETDTLTVIRSTLLMAHWWSGFFEQKDPWHWIGVSSGMAQAIGMHRLKVYENVRPAERKVWRRLWWVLYFADTHVSMLLDRPPHIQDKLCNVPALTADDFEEPALPTQKDIFRGTPRQRSLYVVYMVQLARMLNDSYTIKFNEDNNALQDRCLEQIASWSSALPPELRVLSPSTSSGSLWPALIQITYLEYQLCFYRTNPRTSRHTGPGSEVFETCTSISRVLEDFVTSGTLHAAAIHVSPAVLSTVNIYISNIRKGNPGVRLISEHRARFCILILEKLQSSWLLIAPLCSIFSSLLDYHSARALSSGDRRGPDQHQEPSGPGESTAARSGSEHDANVLEHIDGSNSQFLEDDLACTFPSLFPFGNLFEDISLGVPLSGFTSNEQTGL</sequence>
<proteinExistence type="predicted"/>
<dbReference type="InterPro" id="IPR052073">
    <property type="entry name" value="Amide_Lactam_Regulators"/>
</dbReference>
<feature type="domain" description="Xylanolytic transcriptional activator regulatory" evidence="7">
    <location>
        <begin position="259"/>
        <end position="332"/>
    </location>
</feature>
<evidence type="ECO:0000256" key="3">
    <source>
        <dbReference type="ARBA" id="ARBA00023125"/>
    </source>
</evidence>
<comment type="caution">
    <text evidence="8">The sequence shown here is derived from an EMBL/GenBank/DDBJ whole genome shotgun (WGS) entry which is preliminary data.</text>
</comment>
<feature type="compositionally biased region" description="Basic residues" evidence="6">
    <location>
        <begin position="1"/>
        <end position="11"/>
    </location>
</feature>
<dbReference type="GO" id="GO:0008270">
    <property type="term" value="F:zinc ion binding"/>
    <property type="evidence" value="ECO:0007669"/>
    <property type="project" value="InterPro"/>
</dbReference>
<keyword evidence="5" id="KW-0539">Nucleus</keyword>
<dbReference type="GO" id="GO:0003677">
    <property type="term" value="F:DNA binding"/>
    <property type="evidence" value="ECO:0007669"/>
    <property type="project" value="UniProtKB-KW"/>
</dbReference>
<dbReference type="PANTHER" id="PTHR47171">
    <property type="entry name" value="FARA-RELATED"/>
    <property type="match status" value="1"/>
</dbReference>